<keyword evidence="3" id="KW-1185">Reference proteome</keyword>
<comment type="caution">
    <text evidence="2">The sequence shown here is derived from an EMBL/GenBank/DDBJ whole genome shotgun (WGS) entry which is preliminary data.</text>
</comment>
<dbReference type="InterPro" id="IPR011990">
    <property type="entry name" value="TPR-like_helical_dom_sf"/>
</dbReference>
<evidence type="ECO:0008006" key="4">
    <source>
        <dbReference type="Google" id="ProtNLM"/>
    </source>
</evidence>
<dbReference type="SUPFAM" id="SSF48452">
    <property type="entry name" value="TPR-like"/>
    <property type="match status" value="1"/>
</dbReference>
<dbReference type="EMBL" id="BSDR01000001">
    <property type="protein sequence ID" value="GLI34348.1"/>
    <property type="molecule type" value="Genomic_DNA"/>
</dbReference>
<feature type="region of interest" description="Disordered" evidence="1">
    <location>
        <begin position="24"/>
        <end position="96"/>
    </location>
</feature>
<evidence type="ECO:0000256" key="1">
    <source>
        <dbReference type="SAM" id="MobiDB-lite"/>
    </source>
</evidence>
<protein>
    <recommendedName>
        <fullName evidence="4">Tetratricopeptide repeat protein</fullName>
    </recommendedName>
</protein>
<organism evidence="2 3">
    <name type="scientific">Desulforhabdus amnigena</name>
    <dbReference type="NCBI Taxonomy" id="40218"/>
    <lineage>
        <taxon>Bacteria</taxon>
        <taxon>Pseudomonadati</taxon>
        <taxon>Thermodesulfobacteriota</taxon>
        <taxon>Syntrophobacteria</taxon>
        <taxon>Syntrophobacterales</taxon>
        <taxon>Syntrophobacteraceae</taxon>
        <taxon>Desulforhabdus</taxon>
    </lineage>
</organism>
<accession>A0A9W6D309</accession>
<feature type="compositionally biased region" description="Polar residues" evidence="1">
    <location>
        <begin position="73"/>
        <end position="82"/>
    </location>
</feature>
<proteinExistence type="predicted"/>
<evidence type="ECO:0000313" key="3">
    <source>
        <dbReference type="Proteomes" id="UP001144372"/>
    </source>
</evidence>
<gene>
    <name evidence="2" type="ORF">DAMNIGENAA_17810</name>
</gene>
<dbReference type="Gene3D" id="1.25.40.10">
    <property type="entry name" value="Tetratricopeptide repeat domain"/>
    <property type="match status" value="1"/>
</dbReference>
<sequence length="200" mass="22033">MFLILAAVSLSACAPKRYIAIPLEWQTPPPPPPKPSMEKPSPPMKQSVTEPPRTKGPVIKSAPEIREMDLPKSSETSTTPPASQKKPEPEPEPPQHLASMHLVDEAKSALAQGKPDAAIPLLEQAIQVDVYNGDAFWGLAKAWRMKGSQTKALEFARKAEILFQGEPAKLKEVYLFQADLFKEKGDSQKAQLYRQKAGKL</sequence>
<dbReference type="Proteomes" id="UP001144372">
    <property type="component" value="Unassembled WGS sequence"/>
</dbReference>
<evidence type="ECO:0000313" key="2">
    <source>
        <dbReference type="EMBL" id="GLI34348.1"/>
    </source>
</evidence>
<name>A0A9W6D309_9BACT</name>
<reference evidence="2" key="1">
    <citation type="submission" date="2022-12" db="EMBL/GenBank/DDBJ databases">
        <title>Reference genome sequencing for broad-spectrum identification of bacterial and archaeal isolates by mass spectrometry.</title>
        <authorList>
            <person name="Sekiguchi Y."/>
            <person name="Tourlousse D.M."/>
        </authorList>
    </citation>
    <scope>NUCLEOTIDE SEQUENCE</scope>
    <source>
        <strain evidence="2">ASRB1</strain>
    </source>
</reference>
<feature type="compositionally biased region" description="Basic and acidic residues" evidence="1">
    <location>
        <begin position="63"/>
        <end position="72"/>
    </location>
</feature>
<feature type="compositionally biased region" description="Pro residues" evidence="1">
    <location>
        <begin position="27"/>
        <end position="43"/>
    </location>
</feature>
<dbReference type="AlphaFoldDB" id="A0A9W6D309"/>
<dbReference type="Pfam" id="PF13432">
    <property type="entry name" value="TPR_16"/>
    <property type="match status" value="1"/>
</dbReference>